<reference evidence="2 3" key="1">
    <citation type="submission" date="2017-03" db="EMBL/GenBank/DDBJ databases">
        <title>Whole genome sequences of fourteen strains of Bradyrhizobium canariense and one strain of Bradyrhizobium japonicum isolated from Lupinus (Papilionoideae: Genisteae) species in Algeria.</title>
        <authorList>
            <person name="Crovadore J."/>
            <person name="Chekireb D."/>
            <person name="Brachmann A."/>
            <person name="Chablais R."/>
            <person name="Cochard B."/>
            <person name="Lefort F."/>
        </authorList>
    </citation>
    <scope>NUCLEOTIDE SEQUENCE [LARGE SCALE GENOMIC DNA]</scope>
    <source>
        <strain evidence="2 3">UBMA197</strain>
    </source>
</reference>
<protein>
    <submittedName>
        <fullName evidence="2">Uncharacterized protein</fullName>
    </submittedName>
</protein>
<dbReference type="AlphaFoldDB" id="A0A1Y2JZM3"/>
<comment type="caution">
    <text evidence="2">The sequence shown here is derived from an EMBL/GenBank/DDBJ whole genome shotgun (WGS) entry which is preliminary data.</text>
</comment>
<sequence>AREHGVAYVDVLLLSDRLEGCRPEVRSRRPRRPGRMRRLLLGPRGASGARWRDHRSATHRHDDEVEIWQHEALKR</sequence>
<feature type="compositionally biased region" description="Basic and acidic residues" evidence="1">
    <location>
        <begin position="50"/>
        <end position="63"/>
    </location>
</feature>
<accession>A0A1Y2JZM3</accession>
<dbReference type="EMBL" id="NAFL01000075">
    <property type="protein sequence ID" value="OSJ37208.1"/>
    <property type="molecule type" value="Genomic_DNA"/>
</dbReference>
<dbReference type="Proteomes" id="UP000193335">
    <property type="component" value="Unassembled WGS sequence"/>
</dbReference>
<feature type="region of interest" description="Disordered" evidence="1">
    <location>
        <begin position="43"/>
        <end position="63"/>
    </location>
</feature>
<name>A0A1Y2JZM3_BRAJP</name>
<evidence type="ECO:0000313" key="2">
    <source>
        <dbReference type="EMBL" id="OSJ37208.1"/>
    </source>
</evidence>
<gene>
    <name evidence="2" type="ORF">BSZ19_00330</name>
</gene>
<evidence type="ECO:0000256" key="1">
    <source>
        <dbReference type="SAM" id="MobiDB-lite"/>
    </source>
</evidence>
<dbReference type="RefSeq" id="WP_210421599.1">
    <property type="nucleotide sequence ID" value="NZ_NAFL01000075.1"/>
</dbReference>
<proteinExistence type="predicted"/>
<evidence type="ECO:0000313" key="3">
    <source>
        <dbReference type="Proteomes" id="UP000193335"/>
    </source>
</evidence>
<feature type="non-terminal residue" evidence="2">
    <location>
        <position position="1"/>
    </location>
</feature>
<organism evidence="2 3">
    <name type="scientific">Bradyrhizobium japonicum</name>
    <dbReference type="NCBI Taxonomy" id="375"/>
    <lineage>
        <taxon>Bacteria</taxon>
        <taxon>Pseudomonadati</taxon>
        <taxon>Pseudomonadota</taxon>
        <taxon>Alphaproteobacteria</taxon>
        <taxon>Hyphomicrobiales</taxon>
        <taxon>Nitrobacteraceae</taxon>
        <taxon>Bradyrhizobium</taxon>
    </lineage>
</organism>